<dbReference type="HOGENOM" id="CLU_1913049_0_0_11"/>
<evidence type="ECO:0000313" key="2">
    <source>
        <dbReference type="EMBL" id="ACU86791.1"/>
    </source>
</evidence>
<sequence length="132" mass="14219">MRNATIATSRTRATTDQLIDYRPLPAEWGDLEALHALRAEKSRAAAHGLDASTLEIERVPAERSHRTARPGRLRGLLAPPCAAGTAPRATAATAAVTSPRPDRPRQRAPRHGPSGRGRTAPQLRTASRIRLA</sequence>
<gene>
    <name evidence="2" type="ordered locus">Bfae_30300</name>
</gene>
<dbReference type="OrthoDB" id="4794542at2"/>
<evidence type="ECO:0000313" key="3">
    <source>
        <dbReference type="Proteomes" id="UP000001919"/>
    </source>
</evidence>
<accession>C7MAC1</accession>
<reference evidence="2 3" key="1">
    <citation type="journal article" date="2009" name="Stand. Genomic Sci.">
        <title>Complete genome sequence of Brachybacterium faecium type strain (Schefferle 6-10).</title>
        <authorList>
            <person name="Lapidus A."/>
            <person name="Pukall R."/>
            <person name="Labuttii K."/>
            <person name="Copeland A."/>
            <person name="Del Rio T.G."/>
            <person name="Nolan M."/>
            <person name="Chen F."/>
            <person name="Lucas S."/>
            <person name="Tice H."/>
            <person name="Cheng J.F."/>
            <person name="Bruce D."/>
            <person name="Goodwin L."/>
            <person name="Pitluck S."/>
            <person name="Rohde M."/>
            <person name="Goker M."/>
            <person name="Pati A."/>
            <person name="Ivanova N."/>
            <person name="Mavrommatis K."/>
            <person name="Chen A."/>
            <person name="Palaniappan K."/>
            <person name="D'haeseleer P."/>
            <person name="Chain P."/>
            <person name="Bristow J."/>
            <person name="Eisen J.A."/>
            <person name="Markowitz V."/>
            <person name="Hugenholtz P."/>
            <person name="Kyrpides N.C."/>
            <person name="Klenk H.P."/>
        </authorList>
    </citation>
    <scope>NUCLEOTIDE SEQUENCE [LARGE SCALE GENOMIC DNA]</scope>
    <source>
        <strain evidence="3">ATCC 43885 / DSM 4810 / JCM 11609 / LMG 19847 / NBRC 14762 / NCIMB 9860 / 6-10</strain>
    </source>
</reference>
<name>C7MAC1_BRAFD</name>
<feature type="compositionally biased region" description="Low complexity" evidence="1">
    <location>
        <begin position="78"/>
        <end position="99"/>
    </location>
</feature>
<dbReference type="PATRIC" id="fig|446465.5.peg.2996"/>
<keyword evidence="3" id="KW-1185">Reference proteome</keyword>
<dbReference type="Proteomes" id="UP000001919">
    <property type="component" value="Chromosome"/>
</dbReference>
<organism evidence="2 3">
    <name type="scientific">Brachybacterium faecium (strain ATCC 43885 / DSM 4810 / JCM 11609 / LMG 19847 / NBRC 14762 / NCIMB 9860 / 6-10)</name>
    <dbReference type="NCBI Taxonomy" id="446465"/>
    <lineage>
        <taxon>Bacteria</taxon>
        <taxon>Bacillati</taxon>
        <taxon>Actinomycetota</taxon>
        <taxon>Actinomycetes</taxon>
        <taxon>Micrococcales</taxon>
        <taxon>Dermabacteraceae</taxon>
        <taxon>Brachybacterium</taxon>
    </lineage>
</organism>
<proteinExistence type="predicted"/>
<dbReference type="EMBL" id="CP001643">
    <property type="protein sequence ID" value="ACU86791.1"/>
    <property type="molecule type" value="Genomic_DNA"/>
</dbReference>
<evidence type="ECO:0000256" key="1">
    <source>
        <dbReference type="SAM" id="MobiDB-lite"/>
    </source>
</evidence>
<dbReference type="KEGG" id="bfa:Bfae_30300"/>
<dbReference type="AlphaFoldDB" id="C7MAC1"/>
<dbReference type="STRING" id="446465.Bfae_30300"/>
<feature type="region of interest" description="Disordered" evidence="1">
    <location>
        <begin position="58"/>
        <end position="132"/>
    </location>
</feature>
<dbReference type="eggNOG" id="ENOG5031E6I">
    <property type="taxonomic scope" value="Bacteria"/>
</dbReference>
<protein>
    <submittedName>
        <fullName evidence="2">Uncharacterized protein</fullName>
    </submittedName>
</protein>